<dbReference type="InterPro" id="IPR001360">
    <property type="entry name" value="Glyco_hydro_1"/>
</dbReference>
<dbReference type="PROSITE" id="PS51093">
    <property type="entry name" value="PTS_EIIA_TYPE_1"/>
    <property type="match status" value="1"/>
</dbReference>
<dbReference type="EMBL" id="JBBNIN010000010">
    <property type="protein sequence ID" value="MEQ2711110.1"/>
    <property type="molecule type" value="Genomic_DNA"/>
</dbReference>
<protein>
    <submittedName>
        <fullName evidence="8">Family 1 glycosylhydrolase</fullName>
    </submittedName>
</protein>
<dbReference type="Pfam" id="PF00358">
    <property type="entry name" value="PTS_EIIA_1"/>
    <property type="match status" value="1"/>
</dbReference>
<dbReference type="PROSITE" id="PS00371">
    <property type="entry name" value="PTS_EIIA_TYPE_1_HIS"/>
    <property type="match status" value="1"/>
</dbReference>
<dbReference type="PANTHER" id="PTHR45008">
    <property type="entry name" value="PTS SYSTEM GLUCOSE-SPECIFIC EIIA COMPONENT"/>
    <property type="match status" value="1"/>
</dbReference>
<dbReference type="InterPro" id="IPR011055">
    <property type="entry name" value="Dup_hybrid_motif"/>
</dbReference>
<comment type="caution">
    <text evidence="8">The sequence shown here is derived from an EMBL/GenBank/DDBJ whole genome shotgun (WGS) entry which is preliminary data.</text>
</comment>
<dbReference type="InterPro" id="IPR017853">
    <property type="entry name" value="GH"/>
</dbReference>
<comment type="subcellular location">
    <subcellularLocation>
        <location evidence="1">Cytoplasm</location>
    </subcellularLocation>
</comment>
<evidence type="ECO:0000313" key="9">
    <source>
        <dbReference type="Proteomes" id="UP001482154"/>
    </source>
</evidence>
<dbReference type="Gene3D" id="2.70.70.10">
    <property type="entry name" value="Glucose Permease (Domain IIA)"/>
    <property type="match status" value="1"/>
</dbReference>
<keyword evidence="2" id="KW-0813">Transport</keyword>
<keyword evidence="4" id="KW-0808">Transferase</keyword>
<dbReference type="SUPFAM" id="SSF51445">
    <property type="entry name" value="(Trans)glycosidases"/>
    <property type="match status" value="1"/>
</dbReference>
<reference evidence="8 9" key="1">
    <citation type="submission" date="2024-04" db="EMBL/GenBank/DDBJ databases">
        <title>Human intestinal bacterial collection.</title>
        <authorList>
            <person name="Pauvert C."/>
            <person name="Hitch T.C.A."/>
            <person name="Clavel T."/>
        </authorList>
    </citation>
    <scope>NUCLEOTIDE SEQUENCE [LARGE SCALE GENOMIC DNA]</scope>
    <source>
        <strain evidence="8 9">CLA-AA-H249</strain>
    </source>
</reference>
<sequence>MFKISPEICGNGAIYAPCDGVIATVYDTKHAIAMTADNGAEILMHIGLDTVQLEGAWNVGIKDYKAHVTISSKRIHEAMDDMDDTYYPKRHGFLRYAKTCFEHYGEYVKYWLTFNEIDSIHRHSFITAGIIPDLCGEKGETQCCYQALHHQFVAAAKAAILLRKIVPDAKIGSMITKLMTYPYTCAPEDVAATQLTVGLRIALIELYDRYRLAVDLPEEEAANIAFYIINTQNDDINHDAMRYKPDKESIHYYIFKSIFPWQLCQDNRYKHQRTSYQFSLA</sequence>
<dbReference type="InterPro" id="IPR001127">
    <property type="entry name" value="PTS_EIIA_1_perm"/>
</dbReference>
<keyword evidence="6" id="KW-0418">Kinase</keyword>
<dbReference type="Proteomes" id="UP001482154">
    <property type="component" value="Unassembled WGS sequence"/>
</dbReference>
<dbReference type="Pfam" id="PF00232">
    <property type="entry name" value="Glyco_hydro_1"/>
    <property type="match status" value="1"/>
</dbReference>
<dbReference type="RefSeq" id="WP_349110980.1">
    <property type="nucleotide sequence ID" value="NZ_JBBNIN010000010.1"/>
</dbReference>
<evidence type="ECO:0000256" key="4">
    <source>
        <dbReference type="ARBA" id="ARBA00022679"/>
    </source>
</evidence>
<evidence type="ECO:0000256" key="1">
    <source>
        <dbReference type="ARBA" id="ARBA00004496"/>
    </source>
</evidence>
<keyword evidence="9" id="KW-1185">Reference proteome</keyword>
<evidence type="ECO:0000313" key="8">
    <source>
        <dbReference type="EMBL" id="MEQ2711110.1"/>
    </source>
</evidence>
<gene>
    <name evidence="8" type="ORF">AAAU51_07995</name>
</gene>
<evidence type="ECO:0000256" key="6">
    <source>
        <dbReference type="ARBA" id="ARBA00022777"/>
    </source>
</evidence>
<keyword evidence="5" id="KW-0598">Phosphotransferase system</keyword>
<dbReference type="InterPro" id="IPR050890">
    <property type="entry name" value="PTS_EIIA_component"/>
</dbReference>
<evidence type="ECO:0000259" key="7">
    <source>
        <dbReference type="PROSITE" id="PS51093"/>
    </source>
</evidence>
<evidence type="ECO:0000256" key="3">
    <source>
        <dbReference type="ARBA" id="ARBA00022597"/>
    </source>
</evidence>
<dbReference type="Gene3D" id="3.20.20.80">
    <property type="entry name" value="Glycosidases"/>
    <property type="match status" value="1"/>
</dbReference>
<name>A0ABV1IVU8_9FIRM</name>
<evidence type="ECO:0000256" key="2">
    <source>
        <dbReference type="ARBA" id="ARBA00022448"/>
    </source>
</evidence>
<dbReference type="SUPFAM" id="SSF51261">
    <property type="entry name" value="Duplicated hybrid motif"/>
    <property type="match status" value="1"/>
</dbReference>
<evidence type="ECO:0000256" key="5">
    <source>
        <dbReference type="ARBA" id="ARBA00022683"/>
    </source>
</evidence>
<feature type="domain" description="PTS EIIA type-1" evidence="7">
    <location>
        <begin position="1"/>
        <end position="103"/>
    </location>
</feature>
<proteinExistence type="predicted"/>
<organism evidence="8 9">
    <name type="scientific">Anaerostipes amylophilus</name>
    <dbReference type="NCBI Taxonomy" id="2981779"/>
    <lineage>
        <taxon>Bacteria</taxon>
        <taxon>Bacillati</taxon>
        <taxon>Bacillota</taxon>
        <taxon>Clostridia</taxon>
        <taxon>Lachnospirales</taxon>
        <taxon>Lachnospiraceae</taxon>
        <taxon>Anaerostipes</taxon>
    </lineage>
</organism>
<keyword evidence="3" id="KW-0762">Sugar transport</keyword>
<accession>A0ABV1IVU8</accession>
<dbReference type="PANTHER" id="PTHR45008:SF1">
    <property type="entry name" value="PTS SYSTEM GLUCOSE-SPECIFIC EIIA COMPONENT"/>
    <property type="match status" value="1"/>
</dbReference>